<dbReference type="EMBL" id="LATX01002226">
    <property type="protein sequence ID" value="KTB32436.1"/>
    <property type="molecule type" value="Genomic_DNA"/>
</dbReference>
<dbReference type="Proteomes" id="UP000054988">
    <property type="component" value="Unassembled WGS sequence"/>
</dbReference>
<sequence length="201" mass="22669">MLPSAVDIISHLLVESSARASIYDNVNFGEEERAVLLRVPGPDNILSAGYYQFRRTGVIPRIPPFEPKDIRLIFHTSAIPKPSTQLQEVDSWIKSLYHVGLTTLLAGRIFHGTFERRCFPSCIQDARACPAFLNQMRNLDGIITGGVHLPQDEELWAWKNGIPPHKRLWLYGIWYSYAQGWIPRRRGGGHASTASHAHSAE</sequence>
<organism evidence="1 2">
    <name type="scientific">Moniliophthora roreri</name>
    <name type="common">Frosty pod rot fungus</name>
    <name type="synonym">Monilia roreri</name>
    <dbReference type="NCBI Taxonomy" id="221103"/>
    <lineage>
        <taxon>Eukaryota</taxon>
        <taxon>Fungi</taxon>
        <taxon>Dikarya</taxon>
        <taxon>Basidiomycota</taxon>
        <taxon>Agaricomycotina</taxon>
        <taxon>Agaricomycetes</taxon>
        <taxon>Agaricomycetidae</taxon>
        <taxon>Agaricales</taxon>
        <taxon>Marasmiineae</taxon>
        <taxon>Marasmiaceae</taxon>
        <taxon>Moniliophthora</taxon>
    </lineage>
</organism>
<comment type="caution">
    <text evidence="1">The sequence shown here is derived from an EMBL/GenBank/DDBJ whole genome shotgun (WGS) entry which is preliminary data.</text>
</comment>
<evidence type="ECO:0000313" key="1">
    <source>
        <dbReference type="EMBL" id="KTB32436.1"/>
    </source>
</evidence>
<evidence type="ECO:0000313" key="2">
    <source>
        <dbReference type="Proteomes" id="UP000054988"/>
    </source>
</evidence>
<gene>
    <name evidence="1" type="ORF">WG66_14962</name>
</gene>
<reference evidence="1 2" key="1">
    <citation type="submission" date="2015-12" db="EMBL/GenBank/DDBJ databases">
        <title>Draft genome sequence of Moniliophthora roreri, the causal agent of frosty pod rot of cacao.</title>
        <authorList>
            <person name="Aime M.C."/>
            <person name="Diaz-Valderrama J.R."/>
            <person name="Kijpornyongpan T."/>
            <person name="Phillips-Mora W."/>
        </authorList>
    </citation>
    <scope>NUCLEOTIDE SEQUENCE [LARGE SCALE GENOMIC DNA]</scope>
    <source>
        <strain evidence="1 2">MCA 2952</strain>
    </source>
</reference>
<protein>
    <submittedName>
        <fullName evidence="1">Uncharacterized protein</fullName>
    </submittedName>
</protein>
<dbReference type="AlphaFoldDB" id="A0A0W0F870"/>
<name>A0A0W0F870_MONRR</name>
<accession>A0A0W0F870</accession>
<proteinExistence type="predicted"/>